<dbReference type="AlphaFoldDB" id="A0A0V1IIE5"/>
<dbReference type="EMBL" id="JYDS01000170">
    <property type="protein sequence ID" value="KRZ22555.1"/>
    <property type="molecule type" value="Genomic_DNA"/>
</dbReference>
<reference evidence="2 3" key="1">
    <citation type="submission" date="2015-01" db="EMBL/GenBank/DDBJ databases">
        <title>Evolution of Trichinella species and genotypes.</title>
        <authorList>
            <person name="Korhonen P.K."/>
            <person name="Edoardo P."/>
            <person name="Giuseppe L.R."/>
            <person name="Gasser R.B."/>
        </authorList>
    </citation>
    <scope>NUCLEOTIDE SEQUENCE [LARGE SCALE GENOMIC DNA]</scope>
    <source>
        <strain evidence="2">ISS588</strain>
    </source>
</reference>
<keyword evidence="3" id="KW-1185">Reference proteome</keyword>
<comment type="caution">
    <text evidence="2">The sequence shown here is derived from an EMBL/GenBank/DDBJ whole genome shotgun (WGS) entry which is preliminary data.</text>
</comment>
<proteinExistence type="predicted"/>
<evidence type="ECO:0008006" key="4">
    <source>
        <dbReference type="Google" id="ProtNLM"/>
    </source>
</evidence>
<name>A0A0V1IIE5_TRIPS</name>
<evidence type="ECO:0000313" key="3">
    <source>
        <dbReference type="Proteomes" id="UP000054805"/>
    </source>
</evidence>
<evidence type="ECO:0000313" key="2">
    <source>
        <dbReference type="EMBL" id="KRZ22555.1"/>
    </source>
</evidence>
<evidence type="ECO:0000313" key="1">
    <source>
        <dbReference type="EMBL" id="KRZ09955.1"/>
    </source>
</evidence>
<organism evidence="2 3">
    <name type="scientific">Trichinella pseudospiralis</name>
    <name type="common">Parasitic roundworm</name>
    <dbReference type="NCBI Taxonomy" id="6337"/>
    <lineage>
        <taxon>Eukaryota</taxon>
        <taxon>Metazoa</taxon>
        <taxon>Ecdysozoa</taxon>
        <taxon>Nematoda</taxon>
        <taxon>Enoplea</taxon>
        <taxon>Dorylaimia</taxon>
        <taxon>Trichinellida</taxon>
        <taxon>Trichinellidae</taxon>
        <taxon>Trichinella</taxon>
    </lineage>
</organism>
<protein>
    <recommendedName>
        <fullName evidence="4">K Homology domain-containing protein</fullName>
    </recommendedName>
</protein>
<sequence length="474" mass="54957">MQFKMCNSEPEHSNGKLSCSVFPCSCCCAVGILITMMNERLFNTIAFIEEITISVKKKKYNCDLFNLIEEFVNILEPDYETFQCLSFKEVIDFYSTLRHLKSAIVGTDVQDRMFPKLGKLIDKCYQCTGLEAANINKKQRVNAIQSNGSTGENNSINKKSFGYSKFVKPKHHYYDIIQGWLKEQKSNVPTRKYCYKQVYLDIPERMLEDLHDKNINFKHTIEILANVEINLLKRKISIVAEHKDCIDAAIVLFLHINNYPSFFSIACEMVLKYLINMENVTSLTDVQLATLEHGLNCSKTVNDFQHNEESDNGSYQLKADGRCCQLLAPIPKRYSADEWNLHYYDFMDTSVSFHEQQQEDLFFEPVKFENIKRRNPSQYKKLIIIKSTDVVKLIGRHGSVLWAIQTITDTLIIIENFAFTKNFKRVILCAANVRNLKSTIHFIRILLQHNLNMQRLADNMAKAVNFNFSEWSVI</sequence>
<accession>A0A0V1IIE5</accession>
<gene>
    <name evidence="2" type="ORF">T4B_14089</name>
    <name evidence="1" type="ORF">T4B_2412</name>
</gene>
<dbReference type="EMBL" id="JYDS01000372">
    <property type="protein sequence ID" value="KRZ09955.1"/>
    <property type="molecule type" value="Genomic_DNA"/>
</dbReference>
<dbReference type="Proteomes" id="UP000054805">
    <property type="component" value="Unassembled WGS sequence"/>
</dbReference>